<evidence type="ECO:0000256" key="2">
    <source>
        <dbReference type="ARBA" id="ARBA00012168"/>
    </source>
</evidence>
<evidence type="ECO:0000256" key="7">
    <source>
        <dbReference type="ARBA" id="ARBA00023211"/>
    </source>
</evidence>
<evidence type="ECO:0000256" key="11">
    <source>
        <dbReference type="PROSITE-ProRule" id="PRU00742"/>
    </source>
</evidence>
<evidence type="ECO:0000313" key="15">
    <source>
        <dbReference type="Proteomes" id="UP000377798"/>
    </source>
</evidence>
<organism evidence="14 15">
    <name type="scientific">Urinicoccus massiliensis</name>
    <dbReference type="NCBI Taxonomy" id="1723382"/>
    <lineage>
        <taxon>Bacteria</taxon>
        <taxon>Bacillati</taxon>
        <taxon>Bacillota</taxon>
        <taxon>Tissierellia</taxon>
        <taxon>Tissierellales</taxon>
        <taxon>Peptoniphilaceae</taxon>
        <taxon>Urinicoccus</taxon>
    </lineage>
</organism>
<dbReference type="PRINTS" id="PR00116">
    <property type="entry name" value="ARGINASE"/>
</dbReference>
<accession>A0A8H2M2P0</accession>
<reference evidence="14 15" key="1">
    <citation type="submission" date="2019-02" db="EMBL/GenBank/DDBJ databases">
        <authorList>
            <consortium name="Pathogen Informatics"/>
        </authorList>
    </citation>
    <scope>NUCLEOTIDE SEQUENCE [LARGE SCALE GENOMIC DNA]</scope>
    <source>
        <strain evidence="14 15">3012STDY7089603</strain>
    </source>
</reference>
<dbReference type="InterPro" id="IPR006035">
    <property type="entry name" value="Ureohydrolase"/>
</dbReference>
<dbReference type="EMBL" id="CAACYI010000001">
    <property type="protein sequence ID" value="VFB15512.1"/>
    <property type="molecule type" value="Genomic_DNA"/>
</dbReference>
<dbReference type="GO" id="GO:0006525">
    <property type="term" value="P:arginine metabolic process"/>
    <property type="evidence" value="ECO:0007669"/>
    <property type="project" value="UniProtKB-KW"/>
</dbReference>
<dbReference type="Proteomes" id="UP000377798">
    <property type="component" value="Unassembled WGS sequence"/>
</dbReference>
<feature type="binding site" evidence="10">
    <location>
        <position position="128"/>
    </location>
    <ligand>
        <name>Mn(2+)</name>
        <dbReference type="ChEBI" id="CHEBI:29035"/>
        <label>1</label>
    </ligand>
</feature>
<evidence type="ECO:0000256" key="5">
    <source>
        <dbReference type="ARBA" id="ARBA00022723"/>
    </source>
</evidence>
<dbReference type="AlphaFoldDB" id="A0A8H2M2P0"/>
<dbReference type="EC" id="3.5.3.1" evidence="2 9"/>
<evidence type="ECO:0000256" key="8">
    <source>
        <dbReference type="ARBA" id="ARBA00047391"/>
    </source>
</evidence>
<keyword evidence="7 10" id="KW-0464">Manganese</keyword>
<evidence type="ECO:0000256" key="9">
    <source>
        <dbReference type="NCBIfam" id="TIGR01229"/>
    </source>
</evidence>
<dbReference type="PIRSF" id="PIRSF036979">
    <property type="entry name" value="Arginase"/>
    <property type="match status" value="1"/>
</dbReference>
<dbReference type="CDD" id="cd09989">
    <property type="entry name" value="Arginase"/>
    <property type="match status" value="1"/>
</dbReference>
<evidence type="ECO:0000256" key="6">
    <source>
        <dbReference type="ARBA" id="ARBA00022801"/>
    </source>
</evidence>
<dbReference type="GO" id="GO:0030145">
    <property type="term" value="F:manganese ion binding"/>
    <property type="evidence" value="ECO:0007669"/>
    <property type="project" value="TreeGrafter"/>
</dbReference>
<keyword evidence="4 13" id="KW-0056">Arginine metabolism</keyword>
<dbReference type="GO" id="GO:0005737">
    <property type="term" value="C:cytoplasm"/>
    <property type="evidence" value="ECO:0007669"/>
    <property type="project" value="TreeGrafter"/>
</dbReference>
<dbReference type="PANTHER" id="PTHR43782">
    <property type="entry name" value="ARGINASE"/>
    <property type="match status" value="1"/>
</dbReference>
<dbReference type="PROSITE" id="PS51409">
    <property type="entry name" value="ARGINASE_2"/>
    <property type="match status" value="1"/>
</dbReference>
<dbReference type="NCBIfam" id="TIGR01229">
    <property type="entry name" value="rocF_arginase"/>
    <property type="match status" value="1"/>
</dbReference>
<dbReference type="InterPro" id="IPR020855">
    <property type="entry name" value="Ureohydrolase_Mn_BS"/>
</dbReference>
<evidence type="ECO:0000256" key="1">
    <source>
        <dbReference type="ARBA" id="ARBA00005098"/>
    </source>
</evidence>
<dbReference type="UniPathway" id="UPA00158">
    <property type="reaction ID" value="UER00270"/>
</dbReference>
<name>A0A8H2M2P0_9FIRM</name>
<keyword evidence="5 10" id="KW-0479">Metal-binding</keyword>
<dbReference type="PANTHER" id="PTHR43782:SF3">
    <property type="entry name" value="ARGINASE"/>
    <property type="match status" value="1"/>
</dbReference>
<evidence type="ECO:0000313" key="14">
    <source>
        <dbReference type="EMBL" id="VFB15512.1"/>
    </source>
</evidence>
<feature type="binding site" evidence="10">
    <location>
        <position position="103"/>
    </location>
    <ligand>
        <name>Mn(2+)</name>
        <dbReference type="ChEBI" id="CHEBI:29035"/>
        <label>1</label>
    </ligand>
</feature>
<evidence type="ECO:0000256" key="4">
    <source>
        <dbReference type="ARBA" id="ARBA00022503"/>
    </source>
</evidence>
<keyword evidence="15" id="KW-1185">Reference proteome</keyword>
<gene>
    <name evidence="14" type="primary">rocF</name>
    <name evidence="14" type="ORF">NCTC13150_00006</name>
</gene>
<sequence>MNPKIKDQIALIGCPLDMGASLRGGRLGPEAVRLAGLEDRLKKIGYHVTDHGDVEVHNGYGHQRAQDNLNHLAMVKEANEHLYEKVDQVLDEGALPLVLGGDHSIAMGTIKASLNHYPDLGVLWFDAHGDINTDQTSPSGNIHGMPVAALMGYGASQLVDLGQRDHLLKKENLVYIGSRDLDQGERKIIRDLGIKVFTMHEVDALGAQEVIREALDYLTARTDHIHVSFDMDVLDPQVAPGTGTKVPGGMAYREGRLCLECVAQTGRLVSCEFVEINPILDHENKTAQTAVSLAGSLLGEWLI</sequence>
<feature type="binding site" evidence="10">
    <location>
        <position position="130"/>
    </location>
    <ligand>
        <name>Mn(2+)</name>
        <dbReference type="ChEBI" id="CHEBI:29035"/>
        <label>1</label>
    </ligand>
</feature>
<keyword evidence="6 12" id="KW-0378">Hydrolase</keyword>
<proteinExistence type="inferred from homology"/>
<evidence type="ECO:0000256" key="13">
    <source>
        <dbReference type="RuleBase" id="RU361159"/>
    </source>
</evidence>
<dbReference type="SUPFAM" id="SSF52768">
    <property type="entry name" value="Arginase/deacetylase"/>
    <property type="match status" value="1"/>
</dbReference>
<dbReference type="FunFam" id="3.40.800.10:FF:000005">
    <property type="entry name" value="Arginase"/>
    <property type="match status" value="1"/>
</dbReference>
<comment type="similarity">
    <text evidence="11 12">Belongs to the arginase family.</text>
</comment>
<evidence type="ECO:0000256" key="12">
    <source>
        <dbReference type="RuleBase" id="RU003684"/>
    </source>
</evidence>
<dbReference type="RefSeq" id="WP_131747819.1">
    <property type="nucleotide sequence ID" value="NZ_CAACYI010000001.1"/>
</dbReference>
<dbReference type="GO" id="GO:0004053">
    <property type="term" value="F:arginase activity"/>
    <property type="evidence" value="ECO:0007669"/>
    <property type="project" value="UniProtKB-UniRule"/>
</dbReference>
<comment type="cofactor">
    <cofactor evidence="10 13">
        <name>Mn(2+)</name>
        <dbReference type="ChEBI" id="CHEBI:29035"/>
    </cofactor>
    <text evidence="10 13">Binds 2 manganese ions per subunit.</text>
</comment>
<comment type="caution">
    <text evidence="14">The sequence shown here is derived from an EMBL/GenBank/DDBJ whole genome shotgun (WGS) entry which is preliminary data.</text>
</comment>
<evidence type="ECO:0000256" key="3">
    <source>
        <dbReference type="ARBA" id="ARBA00018123"/>
    </source>
</evidence>
<evidence type="ECO:0000256" key="10">
    <source>
        <dbReference type="PIRSR" id="PIRSR036979-1"/>
    </source>
</evidence>
<dbReference type="GO" id="GO:0000050">
    <property type="term" value="P:urea cycle"/>
    <property type="evidence" value="ECO:0007669"/>
    <property type="project" value="UniProtKB-UniPathway"/>
</dbReference>
<feature type="binding site" evidence="10">
    <location>
        <position position="232"/>
    </location>
    <ligand>
        <name>Mn(2+)</name>
        <dbReference type="ChEBI" id="CHEBI:29035"/>
        <label>2</label>
    </ligand>
</feature>
<comment type="pathway">
    <text evidence="1">Nitrogen metabolism; urea cycle; L-ornithine and urea from L-arginine: step 1/1.</text>
</comment>
<protein>
    <recommendedName>
        <fullName evidence="3 9">Arginase</fullName>
        <ecNumber evidence="2 9">3.5.3.1</ecNumber>
    </recommendedName>
</protein>
<comment type="catalytic activity">
    <reaction evidence="8 13">
        <text>L-arginine + H2O = urea + L-ornithine</text>
        <dbReference type="Rhea" id="RHEA:20569"/>
        <dbReference type="ChEBI" id="CHEBI:15377"/>
        <dbReference type="ChEBI" id="CHEBI:16199"/>
        <dbReference type="ChEBI" id="CHEBI:32682"/>
        <dbReference type="ChEBI" id="CHEBI:46911"/>
        <dbReference type="EC" id="3.5.3.1"/>
    </reaction>
</comment>
<dbReference type="Gene3D" id="3.40.800.10">
    <property type="entry name" value="Ureohydrolase domain"/>
    <property type="match status" value="1"/>
</dbReference>
<dbReference type="InterPro" id="IPR014033">
    <property type="entry name" value="Arginase"/>
</dbReference>
<feature type="binding site" evidence="10">
    <location>
        <position position="126"/>
    </location>
    <ligand>
        <name>Mn(2+)</name>
        <dbReference type="ChEBI" id="CHEBI:29035"/>
        <label>2</label>
    </ligand>
</feature>
<dbReference type="PROSITE" id="PS01053">
    <property type="entry name" value="ARGINASE_1"/>
    <property type="match status" value="1"/>
</dbReference>
<feature type="binding site" evidence="10">
    <location>
        <position position="230"/>
    </location>
    <ligand>
        <name>Mn(2+)</name>
        <dbReference type="ChEBI" id="CHEBI:29035"/>
        <label>1</label>
    </ligand>
</feature>
<dbReference type="InterPro" id="IPR023696">
    <property type="entry name" value="Ureohydrolase_dom_sf"/>
</dbReference>
<dbReference type="Pfam" id="PF00491">
    <property type="entry name" value="Arginase"/>
    <property type="match status" value="1"/>
</dbReference>